<comment type="subcellular location">
    <subcellularLocation>
        <location evidence="1">Secreted</location>
    </subcellularLocation>
</comment>
<reference evidence="6 7" key="1">
    <citation type="submission" date="2024-01" db="EMBL/GenBank/DDBJ databases">
        <authorList>
            <person name="Alioto T."/>
            <person name="Alioto T."/>
            <person name="Gomez Garrido J."/>
        </authorList>
    </citation>
    <scope>NUCLEOTIDE SEQUENCE [LARGE SCALE GENOMIC DNA]</scope>
</reference>
<dbReference type="EMBL" id="CAWUFR010000056">
    <property type="protein sequence ID" value="CAK6962231.1"/>
    <property type="molecule type" value="Genomic_DNA"/>
</dbReference>
<feature type="signal peptide" evidence="5">
    <location>
        <begin position="1"/>
        <end position="21"/>
    </location>
</feature>
<feature type="chain" id="PRO_5043673646" evidence="5">
    <location>
        <begin position="22"/>
        <end position="341"/>
    </location>
</feature>
<sequence>MRAGLALLLFLLVSQVLEMQASEDRETKLHDVLLDLKQSLNPDTTTDQSIYQTSTDADIWAEIKLLRDMVVEQMVELRNMETRLSETEMQAHEQKSDLLLTKTSLEKLKRDFTAMKKKLTNSEKQVDELRKENMQQSAELSDFKVRLDASEKQVEKQAAELLFTQARVEISEKELQLLKIKMDEAQTENTAQEVQLSFLRVRMDTTETQVDSLVKESAKVAFYAALTNSGGVGPYNTATVLKFSKVFTNVGNVYSPITGYFTAPSVDLFHITVFGQPSNKTISKYGNPCPALIQTPPSLFYLSSSLANCSWPPRRGGQVYFLPGGPFGVAAGAPATLLLMY</sequence>
<dbReference type="SUPFAM" id="SSF49842">
    <property type="entry name" value="TNF-like"/>
    <property type="match status" value="1"/>
</dbReference>
<keyword evidence="3 5" id="KW-0732">Signal</keyword>
<evidence type="ECO:0000256" key="4">
    <source>
        <dbReference type="SAM" id="Coils"/>
    </source>
</evidence>
<name>A0AAV1NRH8_SCOSC</name>
<keyword evidence="7" id="KW-1185">Reference proteome</keyword>
<dbReference type="GO" id="GO:0005576">
    <property type="term" value="C:extracellular region"/>
    <property type="evidence" value="ECO:0007669"/>
    <property type="project" value="UniProtKB-SubCell"/>
</dbReference>
<comment type="caution">
    <text evidence="6">The sequence shown here is derived from an EMBL/GenBank/DDBJ whole genome shotgun (WGS) entry which is preliminary data.</text>
</comment>
<evidence type="ECO:0000256" key="5">
    <source>
        <dbReference type="SAM" id="SignalP"/>
    </source>
</evidence>
<dbReference type="Proteomes" id="UP001314229">
    <property type="component" value="Unassembled WGS sequence"/>
</dbReference>
<dbReference type="InterPro" id="IPR050822">
    <property type="entry name" value="Cerebellin_Synaptic_Org"/>
</dbReference>
<dbReference type="Gene3D" id="2.60.120.40">
    <property type="match status" value="1"/>
</dbReference>
<evidence type="ECO:0000256" key="1">
    <source>
        <dbReference type="ARBA" id="ARBA00004613"/>
    </source>
</evidence>
<dbReference type="SUPFAM" id="SSF57997">
    <property type="entry name" value="Tropomyosin"/>
    <property type="match status" value="1"/>
</dbReference>
<dbReference type="InterPro" id="IPR008983">
    <property type="entry name" value="Tumour_necrosis_fac-like_dom"/>
</dbReference>
<accession>A0AAV1NRH8</accession>
<evidence type="ECO:0000256" key="3">
    <source>
        <dbReference type="ARBA" id="ARBA00022729"/>
    </source>
</evidence>
<keyword evidence="2" id="KW-0964">Secreted</keyword>
<gene>
    <name evidence="6" type="ORF">FSCOSCO3_A021683</name>
</gene>
<evidence type="ECO:0000313" key="7">
    <source>
        <dbReference type="Proteomes" id="UP001314229"/>
    </source>
</evidence>
<protein>
    <submittedName>
        <fullName evidence="6">Multimerin-2-like</fullName>
    </submittedName>
</protein>
<keyword evidence="4" id="KW-0175">Coiled coil</keyword>
<dbReference type="AlphaFoldDB" id="A0AAV1NRH8"/>
<evidence type="ECO:0000313" key="6">
    <source>
        <dbReference type="EMBL" id="CAK6962231.1"/>
    </source>
</evidence>
<dbReference type="PANTHER" id="PTHR22923">
    <property type="entry name" value="CEREBELLIN-RELATED"/>
    <property type="match status" value="1"/>
</dbReference>
<dbReference type="PANTHER" id="PTHR22923:SF102">
    <property type="entry name" value="CEREBELLIN 13-RELATED"/>
    <property type="match status" value="1"/>
</dbReference>
<organism evidence="6 7">
    <name type="scientific">Scomber scombrus</name>
    <name type="common">Atlantic mackerel</name>
    <name type="synonym">Scomber vernalis</name>
    <dbReference type="NCBI Taxonomy" id="13677"/>
    <lineage>
        <taxon>Eukaryota</taxon>
        <taxon>Metazoa</taxon>
        <taxon>Chordata</taxon>
        <taxon>Craniata</taxon>
        <taxon>Vertebrata</taxon>
        <taxon>Euteleostomi</taxon>
        <taxon>Actinopterygii</taxon>
        <taxon>Neopterygii</taxon>
        <taxon>Teleostei</taxon>
        <taxon>Neoteleostei</taxon>
        <taxon>Acanthomorphata</taxon>
        <taxon>Pelagiaria</taxon>
        <taxon>Scombriformes</taxon>
        <taxon>Scombridae</taxon>
        <taxon>Scomber</taxon>
    </lineage>
</organism>
<feature type="coiled-coil region" evidence="4">
    <location>
        <begin position="70"/>
        <end position="195"/>
    </location>
</feature>
<proteinExistence type="predicted"/>
<evidence type="ECO:0000256" key="2">
    <source>
        <dbReference type="ARBA" id="ARBA00022525"/>
    </source>
</evidence>